<evidence type="ECO:0000259" key="10">
    <source>
        <dbReference type="PROSITE" id="PS51379"/>
    </source>
</evidence>
<dbReference type="Gene3D" id="3.30.70.20">
    <property type="match status" value="1"/>
</dbReference>
<feature type="domain" description="4Fe-4S ferredoxin-type" evidence="10">
    <location>
        <begin position="406"/>
        <end position="435"/>
    </location>
</feature>
<dbReference type="GO" id="GO:0046872">
    <property type="term" value="F:metal ion binding"/>
    <property type="evidence" value="ECO:0007669"/>
    <property type="project" value="UniProtKB-KW"/>
</dbReference>
<keyword evidence="8" id="KW-1278">Translocase</keyword>
<evidence type="ECO:0000256" key="1">
    <source>
        <dbReference type="ARBA" id="ARBA00022448"/>
    </source>
</evidence>
<feature type="binding site" evidence="8">
    <location>
        <position position="421"/>
    </location>
    <ligand>
        <name>[4Fe-4S] cluster</name>
        <dbReference type="ChEBI" id="CHEBI:49883"/>
        <label>2</label>
    </ligand>
</feature>
<dbReference type="AlphaFoldDB" id="A0A1Y1QM48"/>
<comment type="function">
    <text evidence="8">Part of a membrane-bound complex that couples electron transfer with translocation of ions across the membrane.</text>
</comment>
<dbReference type="Pfam" id="PF13375">
    <property type="entry name" value="RnfC_N"/>
    <property type="match status" value="1"/>
</dbReference>
<protein>
    <recommendedName>
        <fullName evidence="8">Ion-translocating oxidoreductase complex subunit C</fullName>
        <ecNumber evidence="8">7.-.-.-</ecNumber>
    </recommendedName>
    <alternativeName>
        <fullName evidence="8">Rnf electron transport complex subunit C</fullName>
    </alternativeName>
</protein>
<keyword evidence="8" id="KW-0472">Membrane</keyword>
<feature type="compositionally biased region" description="Polar residues" evidence="9">
    <location>
        <begin position="516"/>
        <end position="529"/>
    </location>
</feature>
<proteinExistence type="inferred from homology"/>
<keyword evidence="8" id="KW-1003">Cell membrane</keyword>
<dbReference type="Pfam" id="PF12838">
    <property type="entry name" value="Fer4_7"/>
    <property type="match status" value="1"/>
</dbReference>
<dbReference type="SUPFAM" id="SSF142019">
    <property type="entry name" value="Nqo1 FMN-binding domain-like"/>
    <property type="match status" value="1"/>
</dbReference>
<dbReference type="InterPro" id="IPR017896">
    <property type="entry name" value="4Fe4S_Fe-S-bd"/>
</dbReference>
<comment type="subcellular location">
    <subcellularLocation>
        <location evidence="8">Cell inner membrane</location>
        <topology evidence="8">Peripheral membrane protein</topology>
    </subcellularLocation>
</comment>
<keyword evidence="4 8" id="KW-0677">Repeat</keyword>
<accession>A0A1Y1QM48</accession>
<dbReference type="Proteomes" id="UP000192491">
    <property type="component" value="Unassembled WGS sequence"/>
</dbReference>
<comment type="similarity">
    <text evidence="8">Belongs to the 4Fe4S bacterial-type ferredoxin family. RnfC subfamily.</text>
</comment>
<sequence>MIQTLRKLWQIHGGLHLDYHKEASNNSHARNVPLAAEFIIPLQQHAGYKPTLTAKVGDYVYKGQELASHTGFMKVPVHASTSGTITAIEERPIAHPSGLKDLCLILTPDGKDDWGNARMSPYPDPQQIDPETLRKRICAAGIVGMGGAVFPSAIKLNVHDHIPVESLIINGAECEPYITCDDRLMQEQPEEIIGGIQIMMHIINAPQCLIGIEDNKPQAIAALQTALEKLGETRVQVIAVPTLYPTGSEKQLIQILTGKEVPSGGRPANIGIVCHNPATARAIYRAIRCGEPLIDRYVTVTGEGITQPANFNVPLGTPIAHLVQHAGGYAQPDPQLAMGGPMMGVKLPSDQIPIVKATNCILITRPADTTPTVMPCIRCGRCAQSCPASLLPQQLYWHARAREFEKAENYHLFDCIECGCCAYVCPSHIPLVDYYRFAKAEIRTQRDAKNKAERARERHDFHQERLERAKREKAEKLAKHKQQAQTGNADDSKQAAIQAALERAKAKKAQTATTASSDAPVTTSENAPE</sequence>
<gene>
    <name evidence="8" type="primary">rnfC</name>
    <name evidence="11" type="ORF">BWK73_23880</name>
</gene>
<dbReference type="Pfam" id="PF10531">
    <property type="entry name" value="SLBB"/>
    <property type="match status" value="1"/>
</dbReference>
<dbReference type="GO" id="GO:0051539">
    <property type="term" value="F:4 iron, 4 sulfur cluster binding"/>
    <property type="evidence" value="ECO:0007669"/>
    <property type="project" value="UniProtKB-KW"/>
</dbReference>
<dbReference type="Gene3D" id="3.40.50.11540">
    <property type="entry name" value="NADH-ubiquinone oxidoreductase 51kDa subunit"/>
    <property type="match status" value="1"/>
</dbReference>
<feature type="binding site" evidence="8">
    <location>
        <position position="386"/>
    </location>
    <ligand>
        <name>[4Fe-4S] cluster</name>
        <dbReference type="ChEBI" id="CHEBI:49883"/>
        <label>2</label>
    </ligand>
</feature>
<comment type="caution">
    <text evidence="11">The sequence shown here is derived from an EMBL/GenBank/DDBJ whole genome shotgun (WGS) entry which is preliminary data.</text>
</comment>
<feature type="binding site" evidence="8">
    <location>
        <position position="425"/>
    </location>
    <ligand>
        <name>[4Fe-4S] cluster</name>
        <dbReference type="ChEBI" id="CHEBI:49883"/>
        <label>1</label>
    </ligand>
</feature>
<dbReference type="EC" id="7.-.-.-" evidence="8"/>
<keyword evidence="7 8" id="KW-0411">Iron-sulfur</keyword>
<dbReference type="EMBL" id="MTEJ01000157">
    <property type="protein sequence ID" value="OQX09012.1"/>
    <property type="molecule type" value="Genomic_DNA"/>
</dbReference>
<evidence type="ECO:0000256" key="4">
    <source>
        <dbReference type="ARBA" id="ARBA00022737"/>
    </source>
</evidence>
<keyword evidence="1 8" id="KW-0813">Transport</keyword>
<dbReference type="InterPro" id="IPR017900">
    <property type="entry name" value="4Fe4S_Fe_S_CS"/>
</dbReference>
<evidence type="ECO:0000256" key="8">
    <source>
        <dbReference type="HAMAP-Rule" id="MF_00461"/>
    </source>
</evidence>
<feature type="binding site" evidence="8">
    <location>
        <position position="376"/>
    </location>
    <ligand>
        <name>[4Fe-4S] cluster</name>
        <dbReference type="ChEBI" id="CHEBI:49883"/>
        <label>1</label>
    </ligand>
</feature>
<evidence type="ECO:0000256" key="7">
    <source>
        <dbReference type="ARBA" id="ARBA00023014"/>
    </source>
</evidence>
<dbReference type="GO" id="GO:0005886">
    <property type="term" value="C:plasma membrane"/>
    <property type="evidence" value="ECO:0007669"/>
    <property type="project" value="UniProtKB-SubCell"/>
</dbReference>
<dbReference type="Pfam" id="PF01512">
    <property type="entry name" value="Complex1_51K"/>
    <property type="match status" value="1"/>
</dbReference>
<feature type="binding site" evidence="8">
    <location>
        <position position="379"/>
    </location>
    <ligand>
        <name>[4Fe-4S] cluster</name>
        <dbReference type="ChEBI" id="CHEBI:49883"/>
        <label>1</label>
    </ligand>
</feature>
<dbReference type="PROSITE" id="PS00198">
    <property type="entry name" value="4FE4S_FER_1"/>
    <property type="match status" value="1"/>
</dbReference>
<dbReference type="FunFam" id="3.30.70.20:FF:000044">
    <property type="entry name" value="Ion-translocating oxidoreductase complex subunit C"/>
    <property type="match status" value="1"/>
</dbReference>
<comment type="cofactor">
    <cofactor evidence="8">
        <name>[4Fe-4S] cluster</name>
        <dbReference type="ChEBI" id="CHEBI:49883"/>
    </cofactor>
    <text evidence="8">Binds 2 [4Fe-4S] clusters per subunit.</text>
</comment>
<evidence type="ECO:0000256" key="9">
    <source>
        <dbReference type="SAM" id="MobiDB-lite"/>
    </source>
</evidence>
<name>A0A1Y1QM48_9GAMM</name>
<keyword evidence="2 8" id="KW-0004">4Fe-4S</keyword>
<dbReference type="InterPro" id="IPR037225">
    <property type="entry name" value="Nuo51_FMN-bd_sf"/>
</dbReference>
<keyword evidence="8" id="KW-0997">Cell inner membrane</keyword>
<feature type="binding site" evidence="8">
    <location>
        <position position="418"/>
    </location>
    <ligand>
        <name>[4Fe-4S] cluster</name>
        <dbReference type="ChEBI" id="CHEBI:49883"/>
        <label>2</label>
    </ligand>
</feature>
<dbReference type="PANTHER" id="PTHR43034">
    <property type="entry name" value="ION-TRANSLOCATING OXIDOREDUCTASE COMPLEX SUBUNIT C"/>
    <property type="match status" value="1"/>
</dbReference>
<feature type="binding site" evidence="8">
    <location>
        <position position="382"/>
    </location>
    <ligand>
        <name>[4Fe-4S] cluster</name>
        <dbReference type="ChEBI" id="CHEBI:49883"/>
        <label>1</label>
    </ligand>
</feature>
<evidence type="ECO:0000313" key="11">
    <source>
        <dbReference type="EMBL" id="OQX09012.1"/>
    </source>
</evidence>
<organism evidence="11 12">
    <name type="scientific">Thiothrix lacustris</name>
    <dbReference type="NCBI Taxonomy" id="525917"/>
    <lineage>
        <taxon>Bacteria</taxon>
        <taxon>Pseudomonadati</taxon>
        <taxon>Pseudomonadota</taxon>
        <taxon>Gammaproteobacteria</taxon>
        <taxon>Thiotrichales</taxon>
        <taxon>Thiotrichaceae</taxon>
        <taxon>Thiothrix</taxon>
    </lineage>
</organism>
<dbReference type="GO" id="GO:0009055">
    <property type="term" value="F:electron transfer activity"/>
    <property type="evidence" value="ECO:0007669"/>
    <property type="project" value="InterPro"/>
</dbReference>
<dbReference type="InterPro" id="IPR026902">
    <property type="entry name" value="RnfC_N"/>
</dbReference>
<feature type="binding site" evidence="8">
    <location>
        <position position="415"/>
    </location>
    <ligand>
        <name>[4Fe-4S] cluster</name>
        <dbReference type="ChEBI" id="CHEBI:49883"/>
        <label>2</label>
    </ligand>
</feature>
<dbReference type="InterPro" id="IPR010208">
    <property type="entry name" value="Ion_transpt_RnfC/RsxC"/>
</dbReference>
<keyword evidence="6 8" id="KW-0408">Iron</keyword>
<dbReference type="InterPro" id="IPR011538">
    <property type="entry name" value="Nuo51_FMN-bd"/>
</dbReference>
<feature type="region of interest" description="Disordered" evidence="9">
    <location>
        <begin position="471"/>
        <end position="529"/>
    </location>
</feature>
<dbReference type="NCBIfam" id="TIGR01945">
    <property type="entry name" value="rnfC"/>
    <property type="match status" value="1"/>
</dbReference>
<dbReference type="NCBIfam" id="NF003454">
    <property type="entry name" value="PRK05035.1"/>
    <property type="match status" value="1"/>
</dbReference>
<evidence type="ECO:0000256" key="3">
    <source>
        <dbReference type="ARBA" id="ARBA00022723"/>
    </source>
</evidence>
<keyword evidence="3 8" id="KW-0479">Metal-binding</keyword>
<dbReference type="PROSITE" id="PS51379">
    <property type="entry name" value="4FE4S_FER_2"/>
    <property type="match status" value="2"/>
</dbReference>
<dbReference type="HAMAP" id="MF_00461">
    <property type="entry name" value="RsxC_RnfC"/>
    <property type="match status" value="1"/>
</dbReference>
<evidence type="ECO:0000256" key="6">
    <source>
        <dbReference type="ARBA" id="ARBA00023004"/>
    </source>
</evidence>
<dbReference type="GO" id="GO:0022900">
    <property type="term" value="P:electron transport chain"/>
    <property type="evidence" value="ECO:0007669"/>
    <property type="project" value="UniProtKB-UniRule"/>
</dbReference>
<dbReference type="PANTHER" id="PTHR43034:SF2">
    <property type="entry name" value="ION-TRANSLOCATING OXIDOREDUCTASE COMPLEX SUBUNIT C"/>
    <property type="match status" value="1"/>
</dbReference>
<feature type="domain" description="4Fe-4S ferredoxin-type" evidence="10">
    <location>
        <begin position="369"/>
        <end position="396"/>
    </location>
</feature>
<keyword evidence="5 8" id="KW-0249">Electron transport</keyword>
<evidence type="ECO:0000256" key="5">
    <source>
        <dbReference type="ARBA" id="ARBA00022982"/>
    </source>
</evidence>
<dbReference type="InterPro" id="IPR019554">
    <property type="entry name" value="Soluble_ligand-bd"/>
</dbReference>
<evidence type="ECO:0000256" key="2">
    <source>
        <dbReference type="ARBA" id="ARBA00022485"/>
    </source>
</evidence>
<comment type="subunit">
    <text evidence="8">The complex is composed of six subunits: RnfA, RnfB, RnfC, RnfD, RnfE and RnfG.</text>
</comment>
<dbReference type="SUPFAM" id="SSF46548">
    <property type="entry name" value="alpha-helical ferredoxin"/>
    <property type="match status" value="1"/>
</dbReference>
<evidence type="ECO:0000313" key="12">
    <source>
        <dbReference type="Proteomes" id="UP000192491"/>
    </source>
</evidence>
<reference evidence="11 12" key="1">
    <citation type="submission" date="2017-01" db="EMBL/GenBank/DDBJ databases">
        <title>Novel large sulfur bacteria in the metagenomes of groundwater-fed chemosynthetic microbial mats in the Lake Huron basin.</title>
        <authorList>
            <person name="Sharrar A.M."/>
            <person name="Flood B.E."/>
            <person name="Bailey J.V."/>
            <person name="Jones D.S."/>
            <person name="Biddanda B."/>
            <person name="Ruberg S.A."/>
            <person name="Marcus D.N."/>
            <person name="Dick G.J."/>
        </authorList>
    </citation>
    <scope>NUCLEOTIDE SEQUENCE [LARGE SCALE GENOMIC DNA]</scope>
    <source>
        <strain evidence="11">A8</strain>
    </source>
</reference>